<evidence type="ECO:0000313" key="2">
    <source>
        <dbReference type="Proteomes" id="UP000266861"/>
    </source>
</evidence>
<organism evidence="1 2">
    <name type="scientific">Diversispora epigaea</name>
    <dbReference type="NCBI Taxonomy" id="1348612"/>
    <lineage>
        <taxon>Eukaryota</taxon>
        <taxon>Fungi</taxon>
        <taxon>Fungi incertae sedis</taxon>
        <taxon>Mucoromycota</taxon>
        <taxon>Glomeromycotina</taxon>
        <taxon>Glomeromycetes</taxon>
        <taxon>Diversisporales</taxon>
        <taxon>Diversisporaceae</taxon>
        <taxon>Diversispora</taxon>
    </lineage>
</organism>
<proteinExistence type="predicted"/>
<name>A0A397HSA6_9GLOM</name>
<reference evidence="1 2" key="1">
    <citation type="submission" date="2018-08" db="EMBL/GenBank/DDBJ databases">
        <title>Genome and evolution of the arbuscular mycorrhizal fungus Diversispora epigaea (formerly Glomus versiforme) and its bacterial endosymbionts.</title>
        <authorList>
            <person name="Sun X."/>
            <person name="Fei Z."/>
            <person name="Harrison M."/>
        </authorList>
    </citation>
    <scope>NUCLEOTIDE SEQUENCE [LARGE SCALE GENOMIC DNA]</scope>
    <source>
        <strain evidence="1 2">IT104</strain>
    </source>
</reference>
<keyword evidence="2" id="KW-1185">Reference proteome</keyword>
<protein>
    <submittedName>
        <fullName evidence="1">Uncharacterized protein</fullName>
    </submittedName>
</protein>
<comment type="caution">
    <text evidence="1">The sequence shown here is derived from an EMBL/GenBank/DDBJ whole genome shotgun (WGS) entry which is preliminary data.</text>
</comment>
<dbReference type="Proteomes" id="UP000266861">
    <property type="component" value="Unassembled WGS sequence"/>
</dbReference>
<gene>
    <name evidence="1" type="ORF">Glove_309g100</name>
</gene>
<dbReference type="AlphaFoldDB" id="A0A397HSA6"/>
<sequence>MHPTKIIRDLMNKEDYVGRSFVMKLLNDELPAMAIIFTPTITAIKIPTRNRGSYRNESQGFINNTGSCSINVVNYWVSKFLAESEPVVDAESALRRRGDDDEDDGTGGYQQNKMFKDLIFLLQQSQICSQPSELTFSTLRLSQYPHMNSGLDGSTIPEAMINVSNSVTSLGVELT</sequence>
<accession>A0A397HSA6</accession>
<dbReference type="EMBL" id="PQFF01000283">
    <property type="protein sequence ID" value="RHZ66081.1"/>
    <property type="molecule type" value="Genomic_DNA"/>
</dbReference>
<evidence type="ECO:0000313" key="1">
    <source>
        <dbReference type="EMBL" id="RHZ66081.1"/>
    </source>
</evidence>